<accession>A0A392PE51</accession>
<protein>
    <submittedName>
        <fullName evidence="2">Uncharacterized protein</fullName>
    </submittedName>
</protein>
<sequence>MNILLNAFFPLLQISEILLQPSYVLVQESFIIEGGKKVLLYHPHIFFNMGHFLRKRRSNVVIAPIGLFHSMNERQVHRKASFHPSEAMEKASFRGRELVGVLS</sequence>
<keyword evidence="1" id="KW-0732">Signal</keyword>
<feature type="signal peptide" evidence="1">
    <location>
        <begin position="1"/>
        <end position="19"/>
    </location>
</feature>
<comment type="caution">
    <text evidence="2">The sequence shown here is derived from an EMBL/GenBank/DDBJ whole genome shotgun (WGS) entry which is preliminary data.</text>
</comment>
<dbReference type="Proteomes" id="UP000265520">
    <property type="component" value="Unassembled WGS sequence"/>
</dbReference>
<evidence type="ECO:0000313" key="3">
    <source>
        <dbReference type="Proteomes" id="UP000265520"/>
    </source>
</evidence>
<name>A0A392PE51_9FABA</name>
<evidence type="ECO:0000256" key="1">
    <source>
        <dbReference type="SAM" id="SignalP"/>
    </source>
</evidence>
<dbReference type="AlphaFoldDB" id="A0A392PE51"/>
<dbReference type="EMBL" id="LXQA010071523">
    <property type="protein sequence ID" value="MCI09145.1"/>
    <property type="molecule type" value="Genomic_DNA"/>
</dbReference>
<feature type="chain" id="PRO_5017367694" evidence="1">
    <location>
        <begin position="20"/>
        <end position="103"/>
    </location>
</feature>
<evidence type="ECO:0000313" key="2">
    <source>
        <dbReference type="EMBL" id="MCI09145.1"/>
    </source>
</evidence>
<keyword evidence="3" id="KW-1185">Reference proteome</keyword>
<reference evidence="2 3" key="1">
    <citation type="journal article" date="2018" name="Front. Plant Sci.">
        <title>Red Clover (Trifolium pratense) and Zigzag Clover (T. medium) - A Picture of Genomic Similarities and Differences.</title>
        <authorList>
            <person name="Dluhosova J."/>
            <person name="Istvanek J."/>
            <person name="Nedelnik J."/>
            <person name="Repkova J."/>
        </authorList>
    </citation>
    <scope>NUCLEOTIDE SEQUENCE [LARGE SCALE GENOMIC DNA]</scope>
    <source>
        <strain evidence="3">cv. 10/8</strain>
        <tissue evidence="2">Leaf</tissue>
    </source>
</reference>
<proteinExistence type="predicted"/>
<organism evidence="2 3">
    <name type="scientific">Trifolium medium</name>
    <dbReference type="NCBI Taxonomy" id="97028"/>
    <lineage>
        <taxon>Eukaryota</taxon>
        <taxon>Viridiplantae</taxon>
        <taxon>Streptophyta</taxon>
        <taxon>Embryophyta</taxon>
        <taxon>Tracheophyta</taxon>
        <taxon>Spermatophyta</taxon>
        <taxon>Magnoliopsida</taxon>
        <taxon>eudicotyledons</taxon>
        <taxon>Gunneridae</taxon>
        <taxon>Pentapetalae</taxon>
        <taxon>rosids</taxon>
        <taxon>fabids</taxon>
        <taxon>Fabales</taxon>
        <taxon>Fabaceae</taxon>
        <taxon>Papilionoideae</taxon>
        <taxon>50 kb inversion clade</taxon>
        <taxon>NPAAA clade</taxon>
        <taxon>Hologalegina</taxon>
        <taxon>IRL clade</taxon>
        <taxon>Trifolieae</taxon>
        <taxon>Trifolium</taxon>
    </lineage>
</organism>